<accession>A0A6J6B173</accession>
<dbReference type="AlphaFoldDB" id="A0A6J6B173"/>
<organism evidence="1">
    <name type="scientific">freshwater metagenome</name>
    <dbReference type="NCBI Taxonomy" id="449393"/>
    <lineage>
        <taxon>unclassified sequences</taxon>
        <taxon>metagenomes</taxon>
        <taxon>ecological metagenomes</taxon>
    </lineage>
</organism>
<name>A0A6J6B173_9ZZZZ</name>
<proteinExistence type="predicted"/>
<reference evidence="1" key="1">
    <citation type="submission" date="2020-05" db="EMBL/GenBank/DDBJ databases">
        <authorList>
            <person name="Chiriac C."/>
            <person name="Salcher M."/>
            <person name="Ghai R."/>
            <person name="Kavagutti S V."/>
        </authorList>
    </citation>
    <scope>NUCLEOTIDE SEQUENCE</scope>
</reference>
<gene>
    <name evidence="1" type="ORF">UFOPK1395_00510</name>
</gene>
<dbReference type="EMBL" id="CAEZSB010000038">
    <property type="protein sequence ID" value="CAB4532377.1"/>
    <property type="molecule type" value="Genomic_DNA"/>
</dbReference>
<sequence>MVAMPVASTASLTSLAKAKPTLTPSPSPVWPPKGFTPSKVGNTFIKIPTAKELVGLASNDKALTAALARKVDGVRVCEKFSCGAVQVTSLDSCKWWVVTANVKGATSPEDSTIKLFGTVRTTIGKTAAKKYTTILIVSGEPIELRHTVSNIRAVCHTEVPVEKVPGTTYTVAP</sequence>
<evidence type="ECO:0000313" key="1">
    <source>
        <dbReference type="EMBL" id="CAB4532377.1"/>
    </source>
</evidence>
<protein>
    <submittedName>
        <fullName evidence="1">Unannotated protein</fullName>
    </submittedName>
</protein>